<sequence length="542" mass="62597">MRTGLKDDVVYSFFDPEIGVLRDMITLVTPDRMGMFRETYGGILKLVFRLTDTDRSAIHTLLQFYDPGLRCFIFPDYLLGPLMEDYASIMGIQIRDQIPFYVTKGEPDVVEISRALYLSTEVTKWGLKEKGKLPGFHLSFLEAKAKEHAVVGNWKAVCALLARNPIPTLVGDVYYSVHNRNEKRRGGLIRCCAQLLHKWFMGYLPSRGAFAFVLQDYTVNWVTKLMGLRAKDIAWTHNGVAGRDFIYSCGSFPNVPLIGVQGCINHNPTLLRRQMGFAVEVPPLEREIQKSLYFPAEGNLTRLRQVSGAWRNIQRKGKVPFGRVNNRSFPLFDDWLRKRIELTHLPFPGGDPWCPLIKGPRSSVSMEEFLEMKKERDQLRAEKVELEMSVARIQMANKEIKGKIEDQDKRHALEVKRFEIDTAYYRKINQALESSAKEHDITKEKLARASKVIEDEKRRQILVKTQREVRAKILTTEWEAEKAKIIAERDHYLAERDHYFRQMKIHQKEVGRLQQENTELRFAVKFTKMVDNAEPSVGPSSV</sequence>
<evidence type="ECO:0000313" key="3">
    <source>
        <dbReference type="EMBL" id="KAI5422422.1"/>
    </source>
</evidence>
<feature type="coiled-coil region" evidence="1">
    <location>
        <begin position="369"/>
        <end position="396"/>
    </location>
</feature>
<organism evidence="3 4">
    <name type="scientific">Pisum sativum</name>
    <name type="common">Garden pea</name>
    <name type="synonym">Lathyrus oleraceus</name>
    <dbReference type="NCBI Taxonomy" id="3888"/>
    <lineage>
        <taxon>Eukaryota</taxon>
        <taxon>Viridiplantae</taxon>
        <taxon>Streptophyta</taxon>
        <taxon>Embryophyta</taxon>
        <taxon>Tracheophyta</taxon>
        <taxon>Spermatophyta</taxon>
        <taxon>Magnoliopsida</taxon>
        <taxon>eudicotyledons</taxon>
        <taxon>Gunneridae</taxon>
        <taxon>Pentapetalae</taxon>
        <taxon>rosids</taxon>
        <taxon>fabids</taxon>
        <taxon>Fabales</taxon>
        <taxon>Fabaceae</taxon>
        <taxon>Papilionoideae</taxon>
        <taxon>50 kb inversion clade</taxon>
        <taxon>NPAAA clade</taxon>
        <taxon>Hologalegina</taxon>
        <taxon>IRL clade</taxon>
        <taxon>Fabeae</taxon>
        <taxon>Lathyrus</taxon>
    </lineage>
</organism>
<gene>
    <name evidence="3" type="ORF">KIW84_045756</name>
</gene>
<dbReference type="Gramene" id="Psat04G0575600-T1">
    <property type="protein sequence ID" value="KAI5422422.1"/>
    <property type="gene ID" value="KIW84_045756"/>
</dbReference>
<keyword evidence="4" id="KW-1185">Reference proteome</keyword>
<dbReference type="EMBL" id="JAMSHJ010000004">
    <property type="protein sequence ID" value="KAI5422422.1"/>
    <property type="molecule type" value="Genomic_DNA"/>
</dbReference>
<evidence type="ECO:0000259" key="2">
    <source>
        <dbReference type="Pfam" id="PF24924"/>
    </source>
</evidence>
<evidence type="ECO:0000256" key="1">
    <source>
        <dbReference type="SAM" id="Coils"/>
    </source>
</evidence>
<dbReference type="AlphaFoldDB" id="A0A9D5AS72"/>
<dbReference type="Pfam" id="PF24924">
    <property type="entry name" value="DUF7745"/>
    <property type="match status" value="1"/>
</dbReference>
<feature type="domain" description="DUF7745" evidence="2">
    <location>
        <begin position="157"/>
        <end position="341"/>
    </location>
</feature>
<dbReference type="PANTHER" id="PTHR48154">
    <property type="entry name" value="PROTEIN, PUTATIVE-RELATED"/>
    <property type="match status" value="1"/>
</dbReference>
<name>A0A9D5AS72_PEA</name>
<keyword evidence="1" id="KW-0175">Coiled coil</keyword>
<comment type="caution">
    <text evidence="3">The sequence shown here is derived from an EMBL/GenBank/DDBJ whole genome shotgun (WGS) entry which is preliminary data.</text>
</comment>
<protein>
    <recommendedName>
        <fullName evidence="2">DUF7745 domain-containing protein</fullName>
    </recommendedName>
</protein>
<evidence type="ECO:0000313" key="4">
    <source>
        <dbReference type="Proteomes" id="UP001058974"/>
    </source>
</evidence>
<proteinExistence type="predicted"/>
<accession>A0A9D5AS72</accession>
<reference evidence="3 4" key="1">
    <citation type="journal article" date="2022" name="Nat. Genet.">
        <title>Improved pea reference genome and pan-genome highlight genomic features and evolutionary characteristics.</title>
        <authorList>
            <person name="Yang T."/>
            <person name="Liu R."/>
            <person name="Luo Y."/>
            <person name="Hu S."/>
            <person name="Wang D."/>
            <person name="Wang C."/>
            <person name="Pandey M.K."/>
            <person name="Ge S."/>
            <person name="Xu Q."/>
            <person name="Li N."/>
            <person name="Li G."/>
            <person name="Huang Y."/>
            <person name="Saxena R.K."/>
            <person name="Ji Y."/>
            <person name="Li M."/>
            <person name="Yan X."/>
            <person name="He Y."/>
            <person name="Liu Y."/>
            <person name="Wang X."/>
            <person name="Xiang C."/>
            <person name="Varshney R.K."/>
            <person name="Ding H."/>
            <person name="Gao S."/>
            <person name="Zong X."/>
        </authorList>
    </citation>
    <scope>NUCLEOTIDE SEQUENCE [LARGE SCALE GENOMIC DNA]</scope>
    <source>
        <strain evidence="3 4">cv. Zhongwan 6</strain>
    </source>
</reference>
<dbReference type="PANTHER" id="PTHR48154:SF1">
    <property type="entry name" value="PROTEIN, PUTATIVE-RELATED"/>
    <property type="match status" value="1"/>
</dbReference>
<dbReference type="InterPro" id="IPR056647">
    <property type="entry name" value="DUF7745"/>
</dbReference>
<dbReference type="Proteomes" id="UP001058974">
    <property type="component" value="Chromosome 4"/>
</dbReference>